<organism evidence="2 3">
    <name type="scientific">Sinomonas cyclohexanicum</name>
    <name type="common">Corynebacterium cyclohexanicum</name>
    <dbReference type="NCBI Taxonomy" id="322009"/>
    <lineage>
        <taxon>Bacteria</taxon>
        <taxon>Bacillati</taxon>
        <taxon>Actinomycetota</taxon>
        <taxon>Actinomycetes</taxon>
        <taxon>Micrococcales</taxon>
        <taxon>Micrococcaceae</taxon>
        <taxon>Sinomonas</taxon>
    </lineage>
</organism>
<dbReference type="InterPro" id="IPR036388">
    <property type="entry name" value="WH-like_DNA-bd_sf"/>
</dbReference>
<dbReference type="EMBL" id="AP024525">
    <property type="protein sequence ID" value="BCT74550.1"/>
    <property type="molecule type" value="Genomic_DNA"/>
</dbReference>
<name>A0ABN6FC09_SINCY</name>
<reference evidence="2 3" key="1">
    <citation type="journal article" date="2021" name="J. Biosci. Bioeng.">
        <title>Identification and characterization of a chc gene cluster responsible for the aromatization pathway of cyclohexanecarboxylate degradation in Sinomonas cyclohexanicum ATCC 51369.</title>
        <authorList>
            <person name="Yamamoto T."/>
            <person name="Hasegawa Y."/>
            <person name="Lau P.C.K."/>
            <person name="Iwaki H."/>
        </authorList>
    </citation>
    <scope>NUCLEOTIDE SEQUENCE [LARGE SCALE GENOMIC DNA]</scope>
    <source>
        <strain evidence="2 3">ATCC 51369</strain>
    </source>
</reference>
<feature type="domain" description="HTH marR-type" evidence="1">
    <location>
        <begin position="8"/>
        <end position="143"/>
    </location>
</feature>
<dbReference type="Pfam" id="PF01047">
    <property type="entry name" value="MarR"/>
    <property type="match status" value="1"/>
</dbReference>
<dbReference type="SMART" id="SM00347">
    <property type="entry name" value="HTH_MARR"/>
    <property type="match status" value="1"/>
</dbReference>
<protein>
    <submittedName>
        <fullName evidence="2">MarR family transcriptional regulator</fullName>
    </submittedName>
</protein>
<proteinExistence type="predicted"/>
<evidence type="ECO:0000259" key="1">
    <source>
        <dbReference type="PROSITE" id="PS50995"/>
    </source>
</evidence>
<dbReference type="PROSITE" id="PS50995">
    <property type="entry name" value="HTH_MARR_2"/>
    <property type="match status" value="1"/>
</dbReference>
<dbReference type="Gene3D" id="1.10.10.10">
    <property type="entry name" value="Winged helix-like DNA-binding domain superfamily/Winged helix DNA-binding domain"/>
    <property type="match status" value="1"/>
</dbReference>
<dbReference type="PANTHER" id="PTHR39515:SF2">
    <property type="entry name" value="HTH-TYPE TRANSCRIPTIONAL REGULATOR RV0880"/>
    <property type="match status" value="1"/>
</dbReference>
<dbReference type="PRINTS" id="PR00598">
    <property type="entry name" value="HTHMARR"/>
</dbReference>
<dbReference type="InterPro" id="IPR000835">
    <property type="entry name" value="HTH_MarR-typ"/>
</dbReference>
<dbReference type="RefSeq" id="WP_229231286.1">
    <property type="nucleotide sequence ID" value="NZ_AP024525.1"/>
</dbReference>
<sequence>MQSPHASDPELVGRFSVLLERLVRRLRTVYAVGQISQSAASTLARLRDEGPLRITELAHAEGVSQPAMTQLVARLEGEGLLTRRVPEGDRRSVLVDVTRAGRDVLDGRRAQRVEFLEDLLAGMAPADRAAIAAALPALERLVASEPSSSDQITRRKES</sequence>
<gene>
    <name evidence="2" type="ORF">SCMU_03920</name>
</gene>
<evidence type="ECO:0000313" key="3">
    <source>
        <dbReference type="Proteomes" id="UP001319861"/>
    </source>
</evidence>
<dbReference type="PANTHER" id="PTHR39515">
    <property type="entry name" value="CONSERVED PROTEIN"/>
    <property type="match status" value="1"/>
</dbReference>
<evidence type="ECO:0000313" key="2">
    <source>
        <dbReference type="EMBL" id="BCT74550.1"/>
    </source>
</evidence>
<dbReference type="Proteomes" id="UP001319861">
    <property type="component" value="Chromosome"/>
</dbReference>
<dbReference type="InterPro" id="IPR052526">
    <property type="entry name" value="HTH-type_Bedaq_tolerance"/>
</dbReference>
<dbReference type="InterPro" id="IPR036390">
    <property type="entry name" value="WH_DNA-bd_sf"/>
</dbReference>
<keyword evidence="3" id="KW-1185">Reference proteome</keyword>
<accession>A0ABN6FC09</accession>
<dbReference type="SUPFAM" id="SSF46785">
    <property type="entry name" value="Winged helix' DNA-binding domain"/>
    <property type="match status" value="1"/>
</dbReference>